<keyword evidence="1" id="KW-0723">Serine/threonine-protein kinase</keyword>
<dbReference type="InterPro" id="IPR050267">
    <property type="entry name" value="Anti-sigma-factor_SerPK"/>
</dbReference>
<proteinExistence type="predicted"/>
<dbReference type="Gene3D" id="3.30.565.10">
    <property type="entry name" value="Histidine kinase-like ATPase, C-terminal domain"/>
    <property type="match status" value="1"/>
</dbReference>
<keyword evidence="1" id="KW-0418">Kinase</keyword>
<dbReference type="Pfam" id="PF13581">
    <property type="entry name" value="HATPase_c_2"/>
    <property type="match status" value="1"/>
</dbReference>
<sequence>MSAITAAPAARQYYMVLSEVCPEVLGPVREVVRVYLGLWRKSELSFVAELGVTELLTNVHKHAHSGCEVLVRETADGITVEVTDFDDTLPVMKEPTPDEESGRGLFLLSMLAEDLMFEPLLGGKRVWFRL</sequence>
<dbReference type="InterPro" id="IPR036890">
    <property type="entry name" value="HATPase_C_sf"/>
</dbReference>
<dbReference type="InterPro" id="IPR003594">
    <property type="entry name" value="HATPase_dom"/>
</dbReference>
<comment type="caution">
    <text evidence="3">The sequence shown here is derived from an EMBL/GenBank/DDBJ whole genome shotgun (WGS) entry which is preliminary data.</text>
</comment>
<dbReference type="Proteomes" id="UP000660745">
    <property type="component" value="Unassembled WGS sequence"/>
</dbReference>
<reference evidence="3" key="1">
    <citation type="journal article" date="2014" name="Int. J. Syst. Evol. Microbiol.">
        <title>Complete genome sequence of Corynebacterium casei LMG S-19264T (=DSM 44701T), isolated from a smear-ripened cheese.</title>
        <authorList>
            <consortium name="US DOE Joint Genome Institute (JGI-PGF)"/>
            <person name="Walter F."/>
            <person name="Albersmeier A."/>
            <person name="Kalinowski J."/>
            <person name="Ruckert C."/>
        </authorList>
    </citation>
    <scope>NUCLEOTIDE SEQUENCE</scope>
    <source>
        <strain evidence="3">CGMCC 4.7430</strain>
    </source>
</reference>
<keyword evidence="1" id="KW-0808">Transferase</keyword>
<dbReference type="PANTHER" id="PTHR35526:SF3">
    <property type="entry name" value="ANTI-SIGMA-F FACTOR RSBW"/>
    <property type="match status" value="1"/>
</dbReference>
<reference evidence="3" key="2">
    <citation type="submission" date="2020-09" db="EMBL/GenBank/DDBJ databases">
        <authorList>
            <person name="Sun Q."/>
            <person name="Zhou Y."/>
        </authorList>
    </citation>
    <scope>NUCLEOTIDE SEQUENCE</scope>
    <source>
        <strain evidence="3">CGMCC 4.7430</strain>
    </source>
</reference>
<organism evidence="3 4">
    <name type="scientific">Nonomuraea glycinis</name>
    <dbReference type="NCBI Taxonomy" id="2047744"/>
    <lineage>
        <taxon>Bacteria</taxon>
        <taxon>Bacillati</taxon>
        <taxon>Actinomycetota</taxon>
        <taxon>Actinomycetes</taxon>
        <taxon>Streptosporangiales</taxon>
        <taxon>Streptosporangiaceae</taxon>
        <taxon>Nonomuraea</taxon>
    </lineage>
</organism>
<dbReference type="CDD" id="cd16936">
    <property type="entry name" value="HATPase_RsbW-like"/>
    <property type="match status" value="1"/>
</dbReference>
<keyword evidence="4" id="KW-1185">Reference proteome</keyword>
<dbReference type="PANTHER" id="PTHR35526">
    <property type="entry name" value="ANTI-SIGMA-F FACTOR RSBW-RELATED"/>
    <property type="match status" value="1"/>
</dbReference>
<evidence type="ECO:0000313" key="4">
    <source>
        <dbReference type="Proteomes" id="UP000660745"/>
    </source>
</evidence>
<protein>
    <recommendedName>
        <fullName evidence="2">Histidine kinase/HSP90-like ATPase domain-containing protein</fullName>
    </recommendedName>
</protein>
<feature type="domain" description="Histidine kinase/HSP90-like ATPase" evidence="2">
    <location>
        <begin position="25"/>
        <end position="128"/>
    </location>
</feature>
<dbReference type="SUPFAM" id="SSF55874">
    <property type="entry name" value="ATPase domain of HSP90 chaperone/DNA topoisomerase II/histidine kinase"/>
    <property type="match status" value="1"/>
</dbReference>
<evidence type="ECO:0000313" key="3">
    <source>
        <dbReference type="EMBL" id="GGP16566.1"/>
    </source>
</evidence>
<dbReference type="GO" id="GO:0004674">
    <property type="term" value="F:protein serine/threonine kinase activity"/>
    <property type="evidence" value="ECO:0007669"/>
    <property type="project" value="UniProtKB-KW"/>
</dbReference>
<dbReference type="EMBL" id="BMNK01000021">
    <property type="protein sequence ID" value="GGP16566.1"/>
    <property type="molecule type" value="Genomic_DNA"/>
</dbReference>
<dbReference type="AlphaFoldDB" id="A0A918EA66"/>
<evidence type="ECO:0000256" key="1">
    <source>
        <dbReference type="ARBA" id="ARBA00022527"/>
    </source>
</evidence>
<dbReference type="RefSeq" id="WP_189144063.1">
    <property type="nucleotide sequence ID" value="NZ_BMNK01000021.1"/>
</dbReference>
<evidence type="ECO:0000259" key="2">
    <source>
        <dbReference type="Pfam" id="PF13581"/>
    </source>
</evidence>
<gene>
    <name evidence="3" type="ORF">GCM10012278_80870</name>
</gene>
<name>A0A918EA66_9ACTN</name>
<accession>A0A918EA66</accession>